<dbReference type="AlphaFoldDB" id="A0A0L8L819"/>
<keyword evidence="2" id="KW-0808">Transferase</keyword>
<dbReference type="STRING" id="67356.AQJ84_22570"/>
<gene>
    <name evidence="2" type="ORF">ADK37_19775</name>
</gene>
<name>A0A0L8L819_9ACTN</name>
<dbReference type="SUPFAM" id="SSF54427">
    <property type="entry name" value="NTF2-like"/>
    <property type="match status" value="1"/>
</dbReference>
<keyword evidence="3" id="KW-1185">Reference proteome</keyword>
<dbReference type="InterPro" id="IPR032710">
    <property type="entry name" value="NTF2-like_dom_sf"/>
</dbReference>
<evidence type="ECO:0000313" key="2">
    <source>
        <dbReference type="EMBL" id="KOG34211.1"/>
    </source>
</evidence>
<organism evidence="2 3">
    <name type="scientific">Streptomyces resistomycificus</name>
    <dbReference type="NCBI Taxonomy" id="67356"/>
    <lineage>
        <taxon>Bacteria</taxon>
        <taxon>Bacillati</taxon>
        <taxon>Actinomycetota</taxon>
        <taxon>Actinomycetes</taxon>
        <taxon>Kitasatosporales</taxon>
        <taxon>Streptomycetaceae</taxon>
        <taxon>Streptomyces</taxon>
        <taxon>Streptomyces aurantiacus group</taxon>
    </lineage>
</organism>
<dbReference type="GO" id="GO:0016740">
    <property type="term" value="F:transferase activity"/>
    <property type="evidence" value="ECO:0007669"/>
    <property type="project" value="UniProtKB-KW"/>
</dbReference>
<keyword evidence="2" id="KW-0687">Ribonucleoprotein</keyword>
<dbReference type="EMBL" id="LGUS01000166">
    <property type="protein sequence ID" value="KOG34211.1"/>
    <property type="molecule type" value="Genomic_DNA"/>
</dbReference>
<comment type="caution">
    <text evidence="2">The sequence shown here is derived from an EMBL/GenBank/DDBJ whole genome shotgun (WGS) entry which is preliminary data.</text>
</comment>
<protein>
    <submittedName>
        <fullName evidence="2">Acetyltransferase, ribosomal protein N-acetylase</fullName>
    </submittedName>
</protein>
<proteinExistence type="predicted"/>
<evidence type="ECO:0000313" key="3">
    <source>
        <dbReference type="Proteomes" id="UP000037251"/>
    </source>
</evidence>
<dbReference type="GO" id="GO:0005840">
    <property type="term" value="C:ribosome"/>
    <property type="evidence" value="ECO:0007669"/>
    <property type="project" value="UniProtKB-KW"/>
</dbReference>
<dbReference type="eggNOG" id="COG4994">
    <property type="taxonomic scope" value="Bacteria"/>
</dbReference>
<dbReference type="InterPro" id="IPR027843">
    <property type="entry name" value="DUF4440"/>
</dbReference>
<keyword evidence="2" id="KW-0689">Ribosomal protein</keyword>
<feature type="domain" description="DUF4440" evidence="1">
    <location>
        <begin position="12"/>
        <end position="96"/>
    </location>
</feature>
<dbReference type="Proteomes" id="UP000037251">
    <property type="component" value="Unassembled WGS sequence"/>
</dbReference>
<accession>A0A0L8L819</accession>
<evidence type="ECO:0000259" key="1">
    <source>
        <dbReference type="Pfam" id="PF14534"/>
    </source>
</evidence>
<dbReference type="RefSeq" id="WP_051870251.1">
    <property type="nucleotide sequence ID" value="NZ_KL575651.1"/>
</dbReference>
<reference evidence="3" key="1">
    <citation type="submission" date="2015-07" db="EMBL/GenBank/DDBJ databases">
        <authorList>
            <person name="Ju K.-S."/>
            <person name="Doroghazi J.R."/>
            <person name="Metcalf W.W."/>
        </authorList>
    </citation>
    <scope>NUCLEOTIDE SEQUENCE [LARGE SCALE GENOMIC DNA]</scope>
    <source>
        <strain evidence="3">NRRL 2290</strain>
    </source>
</reference>
<dbReference type="Pfam" id="PF14534">
    <property type="entry name" value="DUF4440"/>
    <property type="match status" value="1"/>
</dbReference>
<dbReference type="PATRIC" id="fig|67356.5.peg.4202"/>
<dbReference type="Gene3D" id="3.10.450.50">
    <property type="match status" value="1"/>
</dbReference>
<sequence>MDPAIRASAEGARLLDPEFVEVGASGRRYTYEETVAELPDKPGSSADGPRYEPSAITGVLLAPGLVHLTFETVFDGRRARRSSLWRKRDERTGWRMYYHQGTPVPPEVA</sequence>